<dbReference type="Proteomes" id="UP000074108">
    <property type="component" value="Unassembled WGS sequence"/>
</dbReference>
<name>A0A147K643_9BACI</name>
<sequence length="98" mass="11462">MTNSLLVTAHERSTLYNLQQRIQSNTYEENDFKALFSMLLNYSNELSMAQTKKLCELVEYFHVVKREDRLPEIISSMVDFIVSSTIHDESTYQSFVIS</sequence>
<dbReference type="AlphaFoldDB" id="A0A147K643"/>
<reference evidence="1 2" key="1">
    <citation type="journal article" date="2016" name="Front. Microbiol.">
        <title>Microevolution Analysis of Bacillus coahuilensis Unveils Differences in Phosphorus Acquisition Strategies and Their Regulation.</title>
        <authorList>
            <person name="Gomez-Lunar Z."/>
            <person name="Hernandez-Gonzalez I."/>
            <person name="Rodriguez-Torres M.D."/>
            <person name="Souza V."/>
            <person name="Olmedo-Alvarez G."/>
        </authorList>
    </citation>
    <scope>NUCLEOTIDE SEQUENCE [LARGE SCALE GENOMIC DNA]</scope>
    <source>
        <strain evidence="2">p1.1.43</strain>
    </source>
</reference>
<comment type="caution">
    <text evidence="1">The sequence shown here is derived from an EMBL/GenBank/DDBJ whole genome shotgun (WGS) entry which is preliminary data.</text>
</comment>
<organism evidence="1 2">
    <name type="scientific">Bacillus coahuilensis p1.1.43</name>
    <dbReference type="NCBI Taxonomy" id="1150625"/>
    <lineage>
        <taxon>Bacteria</taxon>
        <taxon>Bacillati</taxon>
        <taxon>Bacillota</taxon>
        <taxon>Bacilli</taxon>
        <taxon>Bacillales</taxon>
        <taxon>Bacillaceae</taxon>
        <taxon>Bacillus</taxon>
    </lineage>
</organism>
<keyword evidence="2" id="KW-1185">Reference proteome</keyword>
<evidence type="ECO:0000313" key="1">
    <source>
        <dbReference type="EMBL" id="KUP05311.1"/>
    </source>
</evidence>
<evidence type="ECO:0000313" key="2">
    <source>
        <dbReference type="Proteomes" id="UP000074108"/>
    </source>
</evidence>
<dbReference type="EMBL" id="LDYG01000039">
    <property type="protein sequence ID" value="KUP05311.1"/>
    <property type="molecule type" value="Genomic_DNA"/>
</dbReference>
<protein>
    <submittedName>
        <fullName evidence="1">Uncharacterized protein</fullName>
    </submittedName>
</protein>
<proteinExistence type="predicted"/>
<dbReference type="RefSeq" id="WP_059351526.1">
    <property type="nucleotide sequence ID" value="NZ_LDYG01000039.1"/>
</dbReference>
<accession>A0A147K643</accession>
<gene>
    <name evidence="1" type="ORF">Q75_12320</name>
</gene>
<dbReference type="PATRIC" id="fig|1150625.3.peg.2594"/>